<evidence type="ECO:0000313" key="11">
    <source>
        <dbReference type="Proteomes" id="UP000077755"/>
    </source>
</evidence>
<evidence type="ECO:0000256" key="6">
    <source>
        <dbReference type="ARBA" id="ARBA00022833"/>
    </source>
</evidence>
<keyword evidence="4" id="KW-0963">Cytoplasm</keyword>
<dbReference type="Gramene" id="KZN00632">
    <property type="protein sequence ID" value="KZN00632"/>
    <property type="gene ID" value="DCAR_009386"/>
</dbReference>
<sequence length="127" mass="14782">MRNSIFEEPQIAVSVIDAWKQLQVENPPVFLIFLDPKQEELWRLVLERAWLIWHQGMMSEESNMCDLLRINTERRVMLSDGKSRFSVNGKPILHSFGTYMFSEYTLVHVGCVAKILADLDKISVPRC</sequence>
<evidence type="ECO:0000256" key="9">
    <source>
        <dbReference type="ARBA" id="ARBA00049243"/>
    </source>
</evidence>
<dbReference type="SUPFAM" id="SSF50129">
    <property type="entry name" value="GroES-like"/>
    <property type="match status" value="1"/>
</dbReference>
<dbReference type="Gene3D" id="3.90.180.10">
    <property type="entry name" value="Medium-chain alcohol dehydrogenases, catalytic domain"/>
    <property type="match status" value="1"/>
</dbReference>
<proteinExistence type="inferred from homology"/>
<dbReference type="PANTHER" id="PTHR43880">
    <property type="entry name" value="ALCOHOL DEHYDROGENASE"/>
    <property type="match status" value="1"/>
</dbReference>
<evidence type="ECO:0000256" key="5">
    <source>
        <dbReference type="ARBA" id="ARBA00022723"/>
    </source>
</evidence>
<dbReference type="InterPro" id="IPR011032">
    <property type="entry name" value="GroES-like_sf"/>
</dbReference>
<keyword evidence="5" id="KW-0479">Metal-binding</keyword>
<comment type="catalytic activity">
    <reaction evidence="8">
        <text>a secondary alcohol + NAD(+) = a ketone + NADH + H(+)</text>
        <dbReference type="Rhea" id="RHEA:10740"/>
        <dbReference type="ChEBI" id="CHEBI:15378"/>
        <dbReference type="ChEBI" id="CHEBI:17087"/>
        <dbReference type="ChEBI" id="CHEBI:35681"/>
        <dbReference type="ChEBI" id="CHEBI:57540"/>
        <dbReference type="ChEBI" id="CHEBI:57945"/>
        <dbReference type="EC" id="1.1.1.1"/>
    </reaction>
</comment>
<dbReference type="Proteomes" id="UP000077755">
    <property type="component" value="Chromosome 3"/>
</dbReference>
<comment type="similarity">
    <text evidence="2">Belongs to the zinc-containing alcohol dehydrogenase family.</text>
</comment>
<evidence type="ECO:0000256" key="2">
    <source>
        <dbReference type="ARBA" id="ARBA00008072"/>
    </source>
</evidence>
<gene>
    <name evidence="10" type="ORF">DCAR_0310613</name>
</gene>
<reference evidence="10" key="2">
    <citation type="submission" date="2022-03" db="EMBL/GenBank/DDBJ databases">
        <title>Draft title - Genomic analysis of global carrot germplasm unveils the trajectory of domestication and the origin of high carotenoid orange carrot.</title>
        <authorList>
            <person name="Iorizzo M."/>
            <person name="Ellison S."/>
            <person name="Senalik D."/>
            <person name="Macko-Podgorni A."/>
            <person name="Grzebelus D."/>
            <person name="Bostan H."/>
            <person name="Rolling W."/>
            <person name="Curaba J."/>
            <person name="Simon P."/>
        </authorList>
    </citation>
    <scope>NUCLEOTIDE SEQUENCE</scope>
    <source>
        <tissue evidence="10">Leaf</tissue>
    </source>
</reference>
<evidence type="ECO:0000256" key="8">
    <source>
        <dbReference type="ARBA" id="ARBA00049164"/>
    </source>
</evidence>
<dbReference type="AlphaFoldDB" id="A0A166A1F1"/>
<comment type="catalytic activity">
    <reaction evidence="9">
        <text>a primary alcohol + NAD(+) = an aldehyde + NADH + H(+)</text>
        <dbReference type="Rhea" id="RHEA:10736"/>
        <dbReference type="ChEBI" id="CHEBI:15378"/>
        <dbReference type="ChEBI" id="CHEBI:15734"/>
        <dbReference type="ChEBI" id="CHEBI:17478"/>
        <dbReference type="ChEBI" id="CHEBI:57540"/>
        <dbReference type="ChEBI" id="CHEBI:57945"/>
        <dbReference type="EC" id="1.1.1.1"/>
    </reaction>
</comment>
<name>A0A166A1F1_DAUCS</name>
<reference evidence="10" key="1">
    <citation type="journal article" date="2016" name="Nat. Genet.">
        <title>A high-quality carrot genome assembly provides new insights into carotenoid accumulation and asterid genome evolution.</title>
        <authorList>
            <person name="Iorizzo M."/>
            <person name="Ellison S."/>
            <person name="Senalik D."/>
            <person name="Zeng P."/>
            <person name="Satapoomin P."/>
            <person name="Huang J."/>
            <person name="Bowman M."/>
            <person name="Iovene M."/>
            <person name="Sanseverino W."/>
            <person name="Cavagnaro P."/>
            <person name="Yildiz M."/>
            <person name="Macko-Podgorni A."/>
            <person name="Moranska E."/>
            <person name="Grzebelus E."/>
            <person name="Grzebelus D."/>
            <person name="Ashrafi H."/>
            <person name="Zheng Z."/>
            <person name="Cheng S."/>
            <person name="Spooner D."/>
            <person name="Van Deynze A."/>
            <person name="Simon P."/>
        </authorList>
    </citation>
    <scope>NUCLEOTIDE SEQUENCE</scope>
    <source>
        <tissue evidence="10">Leaf</tissue>
    </source>
</reference>
<accession>A0A166A1F1</accession>
<dbReference type="EC" id="1.1.1.1" evidence="3"/>
<dbReference type="GO" id="GO:0004022">
    <property type="term" value="F:alcohol dehydrogenase (NAD+) activity"/>
    <property type="evidence" value="ECO:0007669"/>
    <property type="project" value="UniProtKB-EC"/>
</dbReference>
<keyword evidence="7" id="KW-0520">NAD</keyword>
<evidence type="ECO:0000256" key="7">
    <source>
        <dbReference type="ARBA" id="ARBA00023027"/>
    </source>
</evidence>
<protein>
    <recommendedName>
        <fullName evidence="3">alcohol dehydrogenase</fullName>
        <ecNumber evidence="3">1.1.1.1</ecNumber>
    </recommendedName>
</protein>
<keyword evidence="11" id="KW-1185">Reference proteome</keyword>
<evidence type="ECO:0000256" key="3">
    <source>
        <dbReference type="ARBA" id="ARBA00013190"/>
    </source>
</evidence>
<evidence type="ECO:0000313" key="10">
    <source>
        <dbReference type="EMBL" id="WOG91364.1"/>
    </source>
</evidence>
<comment type="subcellular location">
    <subcellularLocation>
        <location evidence="1">Cytoplasm</location>
    </subcellularLocation>
</comment>
<dbReference type="GO" id="GO:0005829">
    <property type="term" value="C:cytosol"/>
    <property type="evidence" value="ECO:0007669"/>
    <property type="project" value="TreeGrafter"/>
</dbReference>
<dbReference type="GO" id="GO:0008270">
    <property type="term" value="F:zinc ion binding"/>
    <property type="evidence" value="ECO:0007669"/>
    <property type="project" value="TreeGrafter"/>
</dbReference>
<keyword evidence="6" id="KW-0862">Zinc</keyword>
<dbReference type="PANTHER" id="PTHR43880:SF40">
    <property type="entry name" value="ALCOHOL DEHYDROGENASE 2"/>
    <property type="match status" value="1"/>
</dbReference>
<organism evidence="10 11">
    <name type="scientific">Daucus carota subsp. sativus</name>
    <name type="common">Carrot</name>
    <dbReference type="NCBI Taxonomy" id="79200"/>
    <lineage>
        <taxon>Eukaryota</taxon>
        <taxon>Viridiplantae</taxon>
        <taxon>Streptophyta</taxon>
        <taxon>Embryophyta</taxon>
        <taxon>Tracheophyta</taxon>
        <taxon>Spermatophyta</taxon>
        <taxon>Magnoliopsida</taxon>
        <taxon>eudicotyledons</taxon>
        <taxon>Gunneridae</taxon>
        <taxon>Pentapetalae</taxon>
        <taxon>asterids</taxon>
        <taxon>campanulids</taxon>
        <taxon>Apiales</taxon>
        <taxon>Apiaceae</taxon>
        <taxon>Apioideae</taxon>
        <taxon>Scandiceae</taxon>
        <taxon>Daucinae</taxon>
        <taxon>Daucus</taxon>
        <taxon>Daucus sect. Daucus</taxon>
    </lineage>
</organism>
<dbReference type="GO" id="GO:0046294">
    <property type="term" value="P:formaldehyde catabolic process"/>
    <property type="evidence" value="ECO:0007669"/>
    <property type="project" value="TreeGrafter"/>
</dbReference>
<evidence type="ECO:0000256" key="4">
    <source>
        <dbReference type="ARBA" id="ARBA00022490"/>
    </source>
</evidence>
<evidence type="ECO:0000256" key="1">
    <source>
        <dbReference type="ARBA" id="ARBA00004496"/>
    </source>
</evidence>
<dbReference type="GO" id="GO:0051903">
    <property type="term" value="F:S-(hydroxymethyl)glutathione dehydrogenase [NAD(P)+] activity"/>
    <property type="evidence" value="ECO:0007669"/>
    <property type="project" value="TreeGrafter"/>
</dbReference>
<dbReference type="EMBL" id="CP093345">
    <property type="protein sequence ID" value="WOG91364.1"/>
    <property type="molecule type" value="Genomic_DNA"/>
</dbReference>